<dbReference type="PANTHER" id="PTHR48075">
    <property type="entry name" value="3-HYDROXYACYL-COA DEHYDROGENASE FAMILY PROTEIN"/>
    <property type="match status" value="1"/>
</dbReference>
<dbReference type="GO" id="GO:0006631">
    <property type="term" value="P:fatty acid metabolic process"/>
    <property type="evidence" value="ECO:0007669"/>
    <property type="project" value="InterPro"/>
</dbReference>
<dbReference type="InterPro" id="IPR036291">
    <property type="entry name" value="NAD(P)-bd_dom_sf"/>
</dbReference>
<dbReference type="SUPFAM" id="SSF51735">
    <property type="entry name" value="NAD(P)-binding Rossmann-fold domains"/>
    <property type="match status" value="1"/>
</dbReference>
<dbReference type="AlphaFoldDB" id="A0A7S0L0B3"/>
<dbReference type="PANTHER" id="PTHR48075:SF5">
    <property type="entry name" value="3-HYDROXYBUTYRYL-COA DEHYDROGENASE"/>
    <property type="match status" value="1"/>
</dbReference>
<dbReference type="Pfam" id="PF02737">
    <property type="entry name" value="3HCDH_N"/>
    <property type="match status" value="1"/>
</dbReference>
<dbReference type="GO" id="GO:0016491">
    <property type="term" value="F:oxidoreductase activity"/>
    <property type="evidence" value="ECO:0007669"/>
    <property type="project" value="TreeGrafter"/>
</dbReference>
<dbReference type="EMBL" id="HBEY01000274">
    <property type="protein sequence ID" value="CAD8596808.1"/>
    <property type="molecule type" value="Transcribed_RNA"/>
</dbReference>
<feature type="compositionally biased region" description="Basic and acidic residues" evidence="1">
    <location>
        <begin position="57"/>
        <end position="70"/>
    </location>
</feature>
<reference evidence="3" key="1">
    <citation type="submission" date="2021-01" db="EMBL/GenBank/DDBJ databases">
        <authorList>
            <person name="Corre E."/>
            <person name="Pelletier E."/>
            <person name="Niang G."/>
            <person name="Scheremetjew M."/>
            <person name="Finn R."/>
            <person name="Kale V."/>
            <person name="Holt S."/>
            <person name="Cochrane G."/>
            <person name="Meng A."/>
            <person name="Brown T."/>
            <person name="Cohen L."/>
        </authorList>
    </citation>
    <scope>NUCLEOTIDE SEQUENCE</scope>
    <source>
        <strain evidence="3">PLY182g</strain>
    </source>
</reference>
<organism evidence="3">
    <name type="scientific">Coccolithus braarudii</name>
    <dbReference type="NCBI Taxonomy" id="221442"/>
    <lineage>
        <taxon>Eukaryota</taxon>
        <taxon>Haptista</taxon>
        <taxon>Haptophyta</taxon>
        <taxon>Prymnesiophyceae</taxon>
        <taxon>Coccolithales</taxon>
        <taxon>Coccolithaceae</taxon>
        <taxon>Coccolithus</taxon>
    </lineage>
</organism>
<accession>A0A7S0L0B3</accession>
<evidence type="ECO:0000259" key="2">
    <source>
        <dbReference type="Pfam" id="PF02737"/>
    </source>
</evidence>
<name>A0A7S0L0B3_9EUKA</name>
<feature type="region of interest" description="Disordered" evidence="1">
    <location>
        <begin position="30"/>
        <end position="104"/>
    </location>
</feature>
<evidence type="ECO:0000313" key="3">
    <source>
        <dbReference type="EMBL" id="CAD8596808.1"/>
    </source>
</evidence>
<gene>
    <name evidence="3" type="ORF">CPEL01642_LOCUS137</name>
</gene>
<evidence type="ECO:0000256" key="1">
    <source>
        <dbReference type="SAM" id="MobiDB-lite"/>
    </source>
</evidence>
<dbReference type="GO" id="GO:0070403">
    <property type="term" value="F:NAD+ binding"/>
    <property type="evidence" value="ECO:0007669"/>
    <property type="project" value="InterPro"/>
</dbReference>
<sequence length="451" mass="48394">MDTIVAFVMLVAFVVPLLVFLWSRSEPAPEKSETSLQMAAREKSEPTLQTVTDETMGDTKVEPMEPRVSTDGECTQAEKAPTSAEAGAPTSEEQSTSGEPIPSGSSYAPTLVDFASVRKIAIIGTGTIGSGWAAYFVAQGYTVCAYVRSEASEEKFYDFLRVAWRKMVARGLASDPDGWRAVTCERDLGACVRAADYVQESVVEELALKQSIIEQIDAHTRPHVFIASSSSFIPLSLIRARATRHPQRIATAHPTLPQWDDFVEVLGASAEATRWLATFLGREHVGMDAITMKHEMHGHVHNFCLQVVVSGGVGLIKAGITTAEELDVALVHMAKLIIASGGASNAFVGAVGNGSEDATAALAADVMLGLPAAIPACFISRVLPPPLAKLAVASISRVSSLYTGSPLVKRLAKRVAYFSNKEFFAVWRAGPGNEAYEERTLQRLNALARLG</sequence>
<dbReference type="InterPro" id="IPR006176">
    <property type="entry name" value="3-OHacyl-CoA_DH_NAD-bd"/>
</dbReference>
<feature type="compositionally biased region" description="Polar residues" evidence="1">
    <location>
        <begin position="91"/>
        <end position="104"/>
    </location>
</feature>
<proteinExistence type="predicted"/>
<dbReference type="Gene3D" id="3.40.50.720">
    <property type="entry name" value="NAD(P)-binding Rossmann-like Domain"/>
    <property type="match status" value="1"/>
</dbReference>
<protein>
    <recommendedName>
        <fullName evidence="2">3-hydroxyacyl-CoA dehydrogenase NAD binding domain-containing protein</fullName>
    </recommendedName>
</protein>
<feature type="domain" description="3-hydroxyacyl-CoA dehydrogenase NAD binding" evidence="2">
    <location>
        <begin position="119"/>
        <end position="268"/>
    </location>
</feature>